<protein>
    <submittedName>
        <fullName evidence="10">BTAD domain-containing putative transcriptional regulator</fullName>
    </submittedName>
</protein>
<dbReference type="SUPFAM" id="SSF46894">
    <property type="entry name" value="C-terminal effector domain of the bipartite response regulators"/>
    <property type="match status" value="1"/>
</dbReference>
<feature type="domain" description="OmpR/PhoB-type" evidence="9">
    <location>
        <begin position="1"/>
        <end position="94"/>
    </location>
</feature>
<sequence>MATRFAILGTIEVCRNAVPVDAGHEMQRRVLAALLVDASRAVPADVLVDRVWGDAEPAAGRRQLYGYISRLRRVLADDGTAITRERGGGYRLAVRPSAVDAHRFRDLSDRAREAGDDEQAEALWREALALWRGSAFAGADTPWFNAQRDLLDGERLAAQIELADVRLRLARHGGMVNELAARVERHPLDERVIGQLMLTLYRCGRQAEALHVYERTRRRLAGELGVDPGAALRRLYERILAGDPSLSVSPPPSPPRPPSPTAAQPVPAPPADETETETETEANPPITEANPPMARQLVPRLLPADLSLFVGRDDALDEARRLLGEEQPGPVTLLVTGPAGVGKSAFAVRTGHLVAARFPDGQLHVDLRGFGDEPADPFTVLGTFLRALGVPGGTVPAELIDRVHLYRTLLAGRRTLVVLDNAAGARQVRDLLPSGIRCAAVVTSRTTMAELPGRRLPLGVLDPEAGLGLLREMLGRDRTESDAEAARSIVETCGGLPLAVWVAGARLAARPHWPLAKVARALADEQRKLDELAVGHIAVRASLELTYRQVTSAMQHALRMTALLPGPGFAAWALAALLDTDLSTAEAVLDDLVEVHLVQAGSADATGIRYELHDLVRLFGRERAEQDVPERDRAAALTRLLAASLHLADRASDALSVDFQGISQLDLVSWRLSDTEAGHLLADPLAWFNDERRFLIDVAEQALDGTEGVAAAAGLATALTTLFQVGSHFDDWETLQKRALKAALGSGDRLSAAKVHRCLGELTTILDRYPEAVDHFEQALLLAVDQEPVYRASATAGLAYVHRLLGQYSSAVLHFEAAAGLAASAGNVNCLVYATNGLGVIDLEQGRVEAAVAAFAKCLELSRTAGYRPGEAQALRCLGQSRRALGAYPAAADAYRQAAAISEELGDRLSVTHATCWLGDILVRQGEHGEGRRLLARSLWTYREFGNLWGEAATLHALAEAQLAVGHPALARRRAEAAVRIWRRIGSTRWLAVGLGTLAEAHTLTGDHAAAARARDEADRVRTA</sequence>
<dbReference type="InterPro" id="IPR036388">
    <property type="entry name" value="WH-like_DNA-bd_sf"/>
</dbReference>
<evidence type="ECO:0000256" key="3">
    <source>
        <dbReference type="ARBA" id="ARBA00023015"/>
    </source>
</evidence>
<dbReference type="CDD" id="cd15831">
    <property type="entry name" value="BTAD"/>
    <property type="match status" value="1"/>
</dbReference>
<dbReference type="SMART" id="SM00862">
    <property type="entry name" value="Trans_reg_C"/>
    <property type="match status" value="1"/>
</dbReference>
<dbReference type="Pfam" id="PF03704">
    <property type="entry name" value="BTAD"/>
    <property type="match status" value="1"/>
</dbReference>
<keyword evidence="3" id="KW-0805">Transcription regulation</keyword>
<evidence type="ECO:0000256" key="5">
    <source>
        <dbReference type="ARBA" id="ARBA00023163"/>
    </source>
</evidence>
<dbReference type="InterPro" id="IPR042197">
    <property type="entry name" value="Apaf_helical"/>
</dbReference>
<dbReference type="Gene3D" id="3.40.50.300">
    <property type="entry name" value="P-loop containing nucleotide triphosphate hydrolases"/>
    <property type="match status" value="1"/>
</dbReference>
<dbReference type="EMBL" id="JBHSDP010000029">
    <property type="protein sequence ID" value="MFC4332555.1"/>
    <property type="molecule type" value="Genomic_DNA"/>
</dbReference>
<evidence type="ECO:0000256" key="1">
    <source>
        <dbReference type="ARBA" id="ARBA00005820"/>
    </source>
</evidence>
<accession>A0ABV8TPV2</accession>
<dbReference type="Gene3D" id="1.10.8.430">
    <property type="entry name" value="Helical domain of apoptotic protease-activating factors"/>
    <property type="match status" value="1"/>
</dbReference>
<feature type="compositionally biased region" description="Pro residues" evidence="8">
    <location>
        <begin position="249"/>
        <end position="270"/>
    </location>
</feature>
<dbReference type="PROSITE" id="PS50005">
    <property type="entry name" value="TPR"/>
    <property type="match status" value="1"/>
</dbReference>
<evidence type="ECO:0000313" key="11">
    <source>
        <dbReference type="Proteomes" id="UP001595824"/>
    </source>
</evidence>
<keyword evidence="6" id="KW-0802">TPR repeat</keyword>
<evidence type="ECO:0000256" key="6">
    <source>
        <dbReference type="PROSITE-ProRule" id="PRU00339"/>
    </source>
</evidence>
<proteinExistence type="inferred from homology"/>
<keyword evidence="5" id="KW-0804">Transcription</keyword>
<organism evidence="10 11">
    <name type="scientific">Streptomyces andamanensis</name>
    <dbReference type="NCBI Taxonomy" id="1565035"/>
    <lineage>
        <taxon>Bacteria</taxon>
        <taxon>Bacillati</taxon>
        <taxon>Actinomycetota</taxon>
        <taxon>Actinomycetes</taxon>
        <taxon>Kitasatosporales</taxon>
        <taxon>Streptomycetaceae</taxon>
        <taxon>Streptomyces</taxon>
    </lineage>
</organism>
<keyword evidence="2" id="KW-0902">Two-component regulatory system</keyword>
<evidence type="ECO:0000256" key="2">
    <source>
        <dbReference type="ARBA" id="ARBA00023012"/>
    </source>
</evidence>
<gene>
    <name evidence="10" type="ORF">ACFPC0_33280</name>
</gene>
<dbReference type="InterPro" id="IPR011990">
    <property type="entry name" value="TPR-like_helical_dom_sf"/>
</dbReference>
<comment type="similarity">
    <text evidence="1">Belongs to the AfsR/DnrI/RedD regulatory family.</text>
</comment>
<dbReference type="Pfam" id="PF00486">
    <property type="entry name" value="Trans_reg_C"/>
    <property type="match status" value="1"/>
</dbReference>
<evidence type="ECO:0000256" key="4">
    <source>
        <dbReference type="ARBA" id="ARBA00023125"/>
    </source>
</evidence>
<dbReference type="PRINTS" id="PR00364">
    <property type="entry name" value="DISEASERSIST"/>
</dbReference>
<keyword evidence="4 7" id="KW-0238">DNA-binding</keyword>
<dbReference type="InterPro" id="IPR019734">
    <property type="entry name" value="TPR_rpt"/>
</dbReference>
<dbReference type="RefSeq" id="WP_381744014.1">
    <property type="nucleotide sequence ID" value="NZ_JBHSDP010000029.1"/>
</dbReference>
<dbReference type="InterPro" id="IPR001867">
    <property type="entry name" value="OmpR/PhoB-type_DNA-bd"/>
</dbReference>
<reference evidence="11" key="1">
    <citation type="journal article" date="2019" name="Int. J. Syst. Evol. Microbiol.">
        <title>The Global Catalogue of Microorganisms (GCM) 10K type strain sequencing project: providing services to taxonomists for standard genome sequencing and annotation.</title>
        <authorList>
            <consortium name="The Broad Institute Genomics Platform"/>
            <consortium name="The Broad Institute Genome Sequencing Center for Infectious Disease"/>
            <person name="Wu L."/>
            <person name="Ma J."/>
        </authorList>
    </citation>
    <scope>NUCLEOTIDE SEQUENCE [LARGE SCALE GENOMIC DNA]</scope>
    <source>
        <strain evidence="11">PCU 347</strain>
    </source>
</reference>
<name>A0ABV8TPV2_9ACTN</name>
<feature type="DNA-binding region" description="OmpR/PhoB-type" evidence="7">
    <location>
        <begin position="1"/>
        <end position="94"/>
    </location>
</feature>
<evidence type="ECO:0000313" key="10">
    <source>
        <dbReference type="EMBL" id="MFC4332555.1"/>
    </source>
</evidence>
<dbReference type="SMART" id="SM00028">
    <property type="entry name" value="TPR"/>
    <property type="match status" value="4"/>
</dbReference>
<dbReference type="Proteomes" id="UP001595824">
    <property type="component" value="Unassembled WGS sequence"/>
</dbReference>
<dbReference type="PANTHER" id="PTHR35807:SF1">
    <property type="entry name" value="TRANSCRIPTIONAL REGULATOR REDD"/>
    <property type="match status" value="1"/>
</dbReference>
<comment type="caution">
    <text evidence="10">The sequence shown here is derived from an EMBL/GenBank/DDBJ whole genome shotgun (WGS) entry which is preliminary data.</text>
</comment>
<evidence type="ECO:0000256" key="7">
    <source>
        <dbReference type="PROSITE-ProRule" id="PRU01091"/>
    </source>
</evidence>
<dbReference type="InterPro" id="IPR027417">
    <property type="entry name" value="P-loop_NTPase"/>
</dbReference>
<dbReference type="Gene3D" id="1.25.40.10">
    <property type="entry name" value="Tetratricopeptide repeat domain"/>
    <property type="match status" value="3"/>
</dbReference>
<evidence type="ECO:0000256" key="8">
    <source>
        <dbReference type="SAM" id="MobiDB-lite"/>
    </source>
</evidence>
<dbReference type="PANTHER" id="PTHR35807">
    <property type="entry name" value="TRANSCRIPTIONAL REGULATOR REDD-RELATED"/>
    <property type="match status" value="1"/>
</dbReference>
<dbReference type="Pfam" id="PF13424">
    <property type="entry name" value="TPR_12"/>
    <property type="match status" value="1"/>
</dbReference>
<dbReference type="InterPro" id="IPR005158">
    <property type="entry name" value="BTAD"/>
</dbReference>
<dbReference type="SUPFAM" id="SSF48452">
    <property type="entry name" value="TPR-like"/>
    <property type="match status" value="2"/>
</dbReference>
<dbReference type="SMART" id="SM01043">
    <property type="entry name" value="BTAD"/>
    <property type="match status" value="1"/>
</dbReference>
<evidence type="ECO:0000259" key="9">
    <source>
        <dbReference type="PROSITE" id="PS51755"/>
    </source>
</evidence>
<keyword evidence="11" id="KW-1185">Reference proteome</keyword>
<dbReference type="InterPro" id="IPR051677">
    <property type="entry name" value="AfsR-DnrI-RedD_regulator"/>
</dbReference>
<dbReference type="InterPro" id="IPR016032">
    <property type="entry name" value="Sig_transdc_resp-reg_C-effctor"/>
</dbReference>
<dbReference type="Gene3D" id="1.10.10.10">
    <property type="entry name" value="Winged helix-like DNA-binding domain superfamily/Winged helix DNA-binding domain"/>
    <property type="match status" value="1"/>
</dbReference>
<dbReference type="SUPFAM" id="SSF52540">
    <property type="entry name" value="P-loop containing nucleoside triphosphate hydrolases"/>
    <property type="match status" value="1"/>
</dbReference>
<feature type="region of interest" description="Disordered" evidence="8">
    <location>
        <begin position="243"/>
        <end position="291"/>
    </location>
</feature>
<dbReference type="PROSITE" id="PS51755">
    <property type="entry name" value="OMPR_PHOB"/>
    <property type="match status" value="1"/>
</dbReference>
<feature type="repeat" description="TPR" evidence="6">
    <location>
        <begin position="753"/>
        <end position="786"/>
    </location>
</feature>